<evidence type="ECO:0000313" key="2">
    <source>
        <dbReference type="Proteomes" id="UP001429580"/>
    </source>
</evidence>
<sequence>MTTEDRKAFEEWQASEPSLIRTPSYDATAELAWQAATAYATARERERCAALVEAGLGRTNTSIARSIRFPGSVVAHETTTSSVVDHKSGNMQHKPEPPGELVERAREFWGRERNPWPGTFRVLAAFAEEYAAKQTREWSARALIAEVRAEAAEKALARIDGIIADHDEWTRDQADTISLIRAAAIRARKGDTHD</sequence>
<evidence type="ECO:0000313" key="1">
    <source>
        <dbReference type="EMBL" id="NIJ57166.1"/>
    </source>
</evidence>
<dbReference type="Proteomes" id="UP001429580">
    <property type="component" value="Unassembled WGS sequence"/>
</dbReference>
<organism evidence="1 2">
    <name type="scientific">Pseudochelatococcus lubricantis</name>
    <dbReference type="NCBI Taxonomy" id="1538102"/>
    <lineage>
        <taxon>Bacteria</taxon>
        <taxon>Pseudomonadati</taxon>
        <taxon>Pseudomonadota</taxon>
        <taxon>Alphaproteobacteria</taxon>
        <taxon>Hyphomicrobiales</taxon>
        <taxon>Chelatococcaceae</taxon>
        <taxon>Pseudochelatococcus</taxon>
    </lineage>
</organism>
<protein>
    <submittedName>
        <fullName evidence="1">Uncharacterized protein</fullName>
    </submittedName>
</protein>
<keyword evidence="2" id="KW-1185">Reference proteome</keyword>
<dbReference type="EMBL" id="JAASQI010000002">
    <property type="protein sequence ID" value="NIJ57166.1"/>
    <property type="molecule type" value="Genomic_DNA"/>
</dbReference>
<proteinExistence type="predicted"/>
<name>A0ABX0UW35_9HYPH</name>
<reference evidence="1 2" key="1">
    <citation type="submission" date="2020-03" db="EMBL/GenBank/DDBJ databases">
        <title>Genomic Encyclopedia of Type Strains, Phase IV (KMG-IV): sequencing the most valuable type-strain genomes for metagenomic binning, comparative biology and taxonomic classification.</title>
        <authorList>
            <person name="Goeker M."/>
        </authorList>
    </citation>
    <scope>NUCLEOTIDE SEQUENCE [LARGE SCALE GENOMIC DNA]</scope>
    <source>
        <strain evidence="1 2">DSM 103870</strain>
    </source>
</reference>
<dbReference type="RefSeq" id="WP_166949431.1">
    <property type="nucleotide sequence ID" value="NZ_JAASQI010000002.1"/>
</dbReference>
<comment type="caution">
    <text evidence="1">The sequence shown here is derived from an EMBL/GenBank/DDBJ whole genome shotgun (WGS) entry which is preliminary data.</text>
</comment>
<accession>A0ABX0UW35</accession>
<gene>
    <name evidence="1" type="ORF">FHS82_000992</name>
</gene>